<dbReference type="STRING" id="4536.A0A0E0J2K5"/>
<evidence type="ECO:0000313" key="3">
    <source>
        <dbReference type="Proteomes" id="UP000006591"/>
    </source>
</evidence>
<dbReference type="AlphaFoldDB" id="A0A0E0J2K5"/>
<dbReference type="EnsemblPlants" id="ONIVA11G14970.1">
    <property type="protein sequence ID" value="ONIVA11G14970.1"/>
    <property type="gene ID" value="ONIVA11G14970"/>
</dbReference>
<feature type="domain" description="Chalcone/stilbene synthase N-terminal" evidence="1">
    <location>
        <begin position="137"/>
        <end position="190"/>
    </location>
</feature>
<evidence type="ECO:0000313" key="2">
    <source>
        <dbReference type="EnsemblPlants" id="ONIVA11G14970.1"/>
    </source>
</evidence>
<evidence type="ECO:0000259" key="1">
    <source>
        <dbReference type="Pfam" id="PF00195"/>
    </source>
</evidence>
<dbReference type="PANTHER" id="PTHR11877">
    <property type="entry name" value="HYDROXYMETHYLGLUTARYL-COA SYNTHASE"/>
    <property type="match status" value="1"/>
</dbReference>
<dbReference type="Proteomes" id="UP000006591">
    <property type="component" value="Chromosome 11"/>
</dbReference>
<dbReference type="PANTHER" id="PTHR11877:SF74">
    <property type="entry name" value="TYPE III POLYKETIDE SYNTHASE B"/>
    <property type="match status" value="1"/>
</dbReference>
<dbReference type="Gramene" id="ONIVA11G14970.1">
    <property type="protein sequence ID" value="ONIVA11G14970.1"/>
    <property type="gene ID" value="ONIVA11G14970"/>
</dbReference>
<reference evidence="2" key="1">
    <citation type="submission" date="2015-04" db="UniProtKB">
        <authorList>
            <consortium name="EnsemblPlants"/>
        </authorList>
    </citation>
    <scope>IDENTIFICATION</scope>
    <source>
        <strain evidence="2">SL10</strain>
    </source>
</reference>
<accession>A0A0E0J2K5</accession>
<keyword evidence="3" id="KW-1185">Reference proteome</keyword>
<feature type="domain" description="Chalcone/stilbene synthase N-terminal" evidence="1">
    <location>
        <begin position="1"/>
        <end position="110"/>
    </location>
</feature>
<dbReference type="GO" id="GO:0016747">
    <property type="term" value="F:acyltransferase activity, transferring groups other than amino-acyl groups"/>
    <property type="evidence" value="ECO:0007669"/>
    <property type="project" value="InterPro"/>
</dbReference>
<dbReference type="InterPro" id="IPR016039">
    <property type="entry name" value="Thiolase-like"/>
</dbReference>
<dbReference type="SUPFAM" id="SSF53901">
    <property type="entry name" value="Thiolase-like"/>
    <property type="match status" value="1"/>
</dbReference>
<sequence>MLVIGTANPPNSLSQEEYTDWYFRVTNSDHLTNLKDKMKKICHRSGIKKRHFHHTDDTFRDHPELAVRDQPSLETRQDILATAVPELAAEAAARAITEWGRPASDVTHLLRHAHARSAAHVDVLPRVLRSRRRAPRAKDLAENNPGARVLVVSAELSLTLFRAPQEGHVDTIVGQALFGDGAGAVIVGAGGDERQVF</sequence>
<dbReference type="Pfam" id="PF00195">
    <property type="entry name" value="Chal_sti_synt_N"/>
    <property type="match status" value="2"/>
</dbReference>
<protein>
    <recommendedName>
        <fullName evidence="1">Chalcone/stilbene synthase N-terminal domain-containing protein</fullName>
    </recommendedName>
</protein>
<dbReference type="InterPro" id="IPR001099">
    <property type="entry name" value="Chalcone/stilbene_synt_N"/>
</dbReference>
<dbReference type="GO" id="GO:0030639">
    <property type="term" value="P:polyketide biosynthetic process"/>
    <property type="evidence" value="ECO:0007669"/>
    <property type="project" value="TreeGrafter"/>
</dbReference>
<organism evidence="2">
    <name type="scientific">Oryza nivara</name>
    <name type="common">Indian wild rice</name>
    <name type="synonym">Oryza sativa f. spontanea</name>
    <dbReference type="NCBI Taxonomy" id="4536"/>
    <lineage>
        <taxon>Eukaryota</taxon>
        <taxon>Viridiplantae</taxon>
        <taxon>Streptophyta</taxon>
        <taxon>Embryophyta</taxon>
        <taxon>Tracheophyta</taxon>
        <taxon>Spermatophyta</taxon>
        <taxon>Magnoliopsida</taxon>
        <taxon>Liliopsida</taxon>
        <taxon>Poales</taxon>
        <taxon>Poaceae</taxon>
        <taxon>BOP clade</taxon>
        <taxon>Oryzoideae</taxon>
        <taxon>Oryzeae</taxon>
        <taxon>Oryzinae</taxon>
        <taxon>Oryza</taxon>
    </lineage>
</organism>
<name>A0A0E0J2K5_ORYNI</name>
<dbReference type="InterPro" id="IPR011141">
    <property type="entry name" value="Polyketide_synthase_type-III"/>
</dbReference>
<proteinExistence type="predicted"/>
<reference evidence="2" key="2">
    <citation type="submission" date="2018-04" db="EMBL/GenBank/DDBJ databases">
        <title>OnivRS2 (Oryza nivara Reference Sequence Version 2).</title>
        <authorList>
            <person name="Zhang J."/>
            <person name="Kudrna D."/>
            <person name="Lee S."/>
            <person name="Talag J."/>
            <person name="Rajasekar S."/>
            <person name="Welchert J."/>
            <person name="Hsing Y.-I."/>
            <person name="Wing R.A."/>
        </authorList>
    </citation>
    <scope>NUCLEOTIDE SEQUENCE [LARGE SCALE GENOMIC DNA]</scope>
    <source>
        <strain evidence="2">SL10</strain>
    </source>
</reference>
<dbReference type="Gene3D" id="3.40.47.10">
    <property type="match status" value="2"/>
</dbReference>
<dbReference type="HOGENOM" id="CLU_034992_3_0_1"/>
<dbReference type="OMA" id="HFHYTEE"/>